<gene>
    <name evidence="2" type="ORF">GEV33_015246</name>
</gene>
<dbReference type="InterPro" id="IPR011993">
    <property type="entry name" value="PH-like_dom_sf"/>
</dbReference>
<organism evidence="2 3">
    <name type="scientific">Tenebrio molitor</name>
    <name type="common">Yellow mealworm beetle</name>
    <dbReference type="NCBI Taxonomy" id="7067"/>
    <lineage>
        <taxon>Eukaryota</taxon>
        <taxon>Metazoa</taxon>
        <taxon>Ecdysozoa</taxon>
        <taxon>Arthropoda</taxon>
        <taxon>Hexapoda</taxon>
        <taxon>Insecta</taxon>
        <taxon>Pterygota</taxon>
        <taxon>Neoptera</taxon>
        <taxon>Endopterygota</taxon>
        <taxon>Coleoptera</taxon>
        <taxon>Polyphaga</taxon>
        <taxon>Cucujiformia</taxon>
        <taxon>Tenebrionidae</taxon>
        <taxon>Tenebrio</taxon>
    </lineage>
</organism>
<dbReference type="Pfam" id="PF00169">
    <property type="entry name" value="PH"/>
    <property type="match status" value="1"/>
</dbReference>
<dbReference type="GO" id="GO:0005886">
    <property type="term" value="C:plasma membrane"/>
    <property type="evidence" value="ECO:0007669"/>
    <property type="project" value="TreeGrafter"/>
</dbReference>
<feature type="domain" description="PH" evidence="1">
    <location>
        <begin position="65"/>
        <end position="166"/>
    </location>
</feature>
<dbReference type="FunFam" id="2.30.29.30:FF:000280">
    <property type="entry name" value="Uncharacterized protein, isoform B"/>
    <property type="match status" value="1"/>
</dbReference>
<dbReference type="Proteomes" id="UP000719412">
    <property type="component" value="Unassembled WGS sequence"/>
</dbReference>
<dbReference type="Gene3D" id="2.30.29.30">
    <property type="entry name" value="Pleckstrin-homology domain (PH domain)/Phosphotyrosine-binding domain (PTB)"/>
    <property type="match status" value="1"/>
</dbReference>
<reference evidence="2" key="1">
    <citation type="journal article" date="2020" name="J Insects Food Feed">
        <title>The yellow mealworm (Tenebrio molitor) genome: a resource for the emerging insects as food and feed industry.</title>
        <authorList>
            <person name="Eriksson T."/>
            <person name="Andere A."/>
            <person name="Kelstrup H."/>
            <person name="Emery V."/>
            <person name="Picard C."/>
        </authorList>
    </citation>
    <scope>NUCLEOTIDE SEQUENCE</scope>
    <source>
        <strain evidence="2">Stoneville</strain>
        <tissue evidence="2">Whole head</tissue>
    </source>
</reference>
<evidence type="ECO:0000313" key="2">
    <source>
        <dbReference type="EMBL" id="KAH0807546.1"/>
    </source>
</evidence>
<dbReference type="EMBL" id="JABDTM020030135">
    <property type="protein sequence ID" value="KAH0807546.1"/>
    <property type="molecule type" value="Genomic_DNA"/>
</dbReference>
<dbReference type="GO" id="GO:0030036">
    <property type="term" value="P:actin cytoskeleton organization"/>
    <property type="evidence" value="ECO:0007669"/>
    <property type="project" value="TreeGrafter"/>
</dbReference>
<name>A0A8J6LBE4_TENMO</name>
<evidence type="ECO:0000313" key="3">
    <source>
        <dbReference type="Proteomes" id="UP000719412"/>
    </source>
</evidence>
<proteinExistence type="predicted"/>
<protein>
    <recommendedName>
        <fullName evidence="1">PH domain-containing protein</fullName>
    </recommendedName>
</protein>
<dbReference type="AlphaFoldDB" id="A0A8J6LBE4"/>
<comment type="caution">
    <text evidence="2">The sequence shown here is derived from an EMBL/GenBank/DDBJ whole genome shotgun (WGS) entry which is preliminary data.</text>
</comment>
<dbReference type="PANTHER" id="PTHR12092:SF16">
    <property type="entry name" value="PH DOMAIN-CONTAINING PROTEIN"/>
    <property type="match status" value="1"/>
</dbReference>
<evidence type="ECO:0000259" key="1">
    <source>
        <dbReference type="PROSITE" id="PS50003"/>
    </source>
</evidence>
<dbReference type="PANTHER" id="PTHR12092">
    <property type="entry name" value="PLECKSTRIN"/>
    <property type="match status" value="1"/>
</dbReference>
<reference evidence="2" key="2">
    <citation type="submission" date="2021-08" db="EMBL/GenBank/DDBJ databases">
        <authorList>
            <person name="Eriksson T."/>
        </authorList>
    </citation>
    <scope>NUCLEOTIDE SEQUENCE</scope>
    <source>
        <strain evidence="2">Stoneville</strain>
        <tissue evidence="2">Whole head</tissue>
    </source>
</reference>
<dbReference type="PROSITE" id="PS50003">
    <property type="entry name" value="PH_DOMAIN"/>
    <property type="match status" value="1"/>
</dbReference>
<dbReference type="InterPro" id="IPR001849">
    <property type="entry name" value="PH_domain"/>
</dbReference>
<dbReference type="SMART" id="SM00233">
    <property type="entry name" value="PH"/>
    <property type="match status" value="1"/>
</dbReference>
<accession>A0A8J6LBE4</accession>
<dbReference type="InterPro" id="IPR037370">
    <property type="entry name" value="Pleckstrin"/>
</dbReference>
<dbReference type="CDD" id="cd00821">
    <property type="entry name" value="PH"/>
    <property type="match status" value="1"/>
</dbReference>
<sequence>MLVQTEGDAGPPGRPSGVLDSPILARVERVLLRHEEGLNRDGRFFARPEYTQSLLSSNFGKESTATVKRGLLWQQRKKLFSRWKERYFILTRDYLYCFQRASGADKISEMGQFLFKVKLVDIERVEWENKKTYSTVSLVLGRDGKIYLRTPDGLEDWFELIEECMMMSKERRRALRHSHDGKSRDNNNTGSLGDWMLPHHKLRIYFIAAMRQLPTDSVKQDTVRRREWTPSDRDWEHPTLDNRLSLLTDIDINTYDDSTLEAPSITSYRMNQDVLCVQPPSLRGMGSFRSTRETSNFSKRNVPNVHEIPFIKFRGSRTFECACHISRAVRRAAGRPASAILVQWFPIGLVRSFTGCYPAFDGAVSNTADRQSQRCLLIPKLIWITSFHSINTKDITKDQDCLMKVKSRLSISLAKIDRITPEHQVGPLPACLVTVKLFYTKRNKGAGDGPRTPLELFRQDFPTAEAAAGPGVFLGSLDRADYLPPPPAASPPPADVAQMSIGFVENAGVSVSVAYKRGQKDSNYVVEQFGNWGLCFVKNWVIVAKGIFNEDMIDLQHIQIAATPSSVNKCFYLCGKRMVSAVPFGDFHHRTGVSVATTLFTAHSLGLGAVTAPEHAPSTEPPEMPQCPPIPARVVQLAAT</sequence>
<keyword evidence="3" id="KW-1185">Reference proteome</keyword>
<dbReference type="SUPFAM" id="SSF50729">
    <property type="entry name" value="PH domain-like"/>
    <property type="match status" value="1"/>
</dbReference>